<dbReference type="Proteomes" id="UP000622552">
    <property type="component" value="Unassembled WGS sequence"/>
</dbReference>
<protein>
    <submittedName>
        <fullName evidence="1">Uncharacterized protein</fullName>
    </submittedName>
</protein>
<evidence type="ECO:0000313" key="2">
    <source>
        <dbReference type="Proteomes" id="UP000622552"/>
    </source>
</evidence>
<accession>A0A8J7GBD4</accession>
<dbReference type="RefSeq" id="WP_197001574.1">
    <property type="nucleotide sequence ID" value="NZ_BONS01000033.1"/>
</dbReference>
<dbReference type="AlphaFoldDB" id="A0A8J7GBD4"/>
<proteinExistence type="predicted"/>
<gene>
    <name evidence="1" type="ORF">IW245_000515</name>
</gene>
<name>A0A8J7GBD4_9ACTN</name>
<evidence type="ECO:0000313" key="1">
    <source>
        <dbReference type="EMBL" id="MBG6134321.1"/>
    </source>
</evidence>
<keyword evidence="2" id="KW-1185">Reference proteome</keyword>
<organism evidence="1 2">
    <name type="scientific">Longispora fulva</name>
    <dbReference type="NCBI Taxonomy" id="619741"/>
    <lineage>
        <taxon>Bacteria</taxon>
        <taxon>Bacillati</taxon>
        <taxon>Actinomycetota</taxon>
        <taxon>Actinomycetes</taxon>
        <taxon>Micromonosporales</taxon>
        <taxon>Micromonosporaceae</taxon>
        <taxon>Longispora</taxon>
    </lineage>
</organism>
<reference evidence="1" key="1">
    <citation type="submission" date="2020-11" db="EMBL/GenBank/DDBJ databases">
        <title>Sequencing the genomes of 1000 actinobacteria strains.</title>
        <authorList>
            <person name="Klenk H.-P."/>
        </authorList>
    </citation>
    <scope>NUCLEOTIDE SEQUENCE</scope>
    <source>
        <strain evidence="1">DSM 45356</strain>
    </source>
</reference>
<dbReference type="EMBL" id="JADOUF010000001">
    <property type="protein sequence ID" value="MBG6134321.1"/>
    <property type="molecule type" value="Genomic_DNA"/>
</dbReference>
<comment type="caution">
    <text evidence="1">The sequence shown here is derived from an EMBL/GenBank/DDBJ whole genome shotgun (WGS) entry which is preliminary data.</text>
</comment>
<sequence>MFAIIRKLTAAHTAAVAAGVRFCEECTDAVSTAAQRAEARFQQAHDKALTTGFRF</sequence>